<dbReference type="InParanoid" id="A0A545AUF5"/>
<dbReference type="FunCoup" id="A0A545AUF5">
    <property type="interactions" value="7"/>
</dbReference>
<dbReference type="RefSeq" id="WP_142704413.1">
    <property type="nucleotide sequence ID" value="NZ_VIRS01000006.1"/>
</dbReference>
<accession>A0A545AUF5</accession>
<protein>
    <submittedName>
        <fullName evidence="5">Biotin-dependent carboxyltransferase family protein</fullName>
    </submittedName>
</protein>
<dbReference type="SUPFAM" id="SSF50891">
    <property type="entry name" value="Cyclophilin-like"/>
    <property type="match status" value="1"/>
</dbReference>
<dbReference type="GO" id="GO:0005524">
    <property type="term" value="F:ATP binding"/>
    <property type="evidence" value="ECO:0007669"/>
    <property type="project" value="UniProtKB-KW"/>
</dbReference>
<dbReference type="Gene3D" id="2.40.100.10">
    <property type="entry name" value="Cyclophilin-like"/>
    <property type="match status" value="1"/>
</dbReference>
<name>A0A545AUF5_9ACTN</name>
<organism evidence="5 6">
    <name type="scientific">Cryptosporangium phraense</name>
    <dbReference type="NCBI Taxonomy" id="2593070"/>
    <lineage>
        <taxon>Bacteria</taxon>
        <taxon>Bacillati</taxon>
        <taxon>Actinomycetota</taxon>
        <taxon>Actinomycetes</taxon>
        <taxon>Cryptosporangiales</taxon>
        <taxon>Cryptosporangiaceae</taxon>
        <taxon>Cryptosporangium</taxon>
    </lineage>
</organism>
<reference evidence="5 6" key="1">
    <citation type="submission" date="2019-07" db="EMBL/GenBank/DDBJ databases">
        <title>Cryptosporangium phraense sp. nov., isolated from plant litter.</title>
        <authorList>
            <person name="Suriyachadkun C."/>
        </authorList>
    </citation>
    <scope>NUCLEOTIDE SEQUENCE [LARGE SCALE GENOMIC DNA]</scope>
    <source>
        <strain evidence="5 6">A-T 5661</strain>
    </source>
</reference>
<dbReference type="OrthoDB" id="9768696at2"/>
<dbReference type="EMBL" id="VIRS01000006">
    <property type="protein sequence ID" value="TQS44964.1"/>
    <property type="molecule type" value="Genomic_DNA"/>
</dbReference>
<evidence type="ECO:0000259" key="4">
    <source>
        <dbReference type="SMART" id="SM00797"/>
    </source>
</evidence>
<keyword evidence="5" id="KW-0808">Transferase</keyword>
<dbReference type="SMART" id="SM00797">
    <property type="entry name" value="AHS2"/>
    <property type="match status" value="1"/>
</dbReference>
<evidence type="ECO:0000313" key="6">
    <source>
        <dbReference type="Proteomes" id="UP000317982"/>
    </source>
</evidence>
<evidence type="ECO:0000256" key="3">
    <source>
        <dbReference type="ARBA" id="ARBA00022840"/>
    </source>
</evidence>
<sequence length="310" mass="31415">MLTIRSAGPLTTVQDRGRPGWAHLGVPRSGAADRPALDRANALVGNAPSAAALEVTLGGLVAVFDTDAVVAVTGARCPLSIDAVPARHATAVGVPAGAVLRLNTARGGVRAYLAVAGGIAADPVLGSRSTDTLSILGPPRVQDGDRLPLGTDVFRAPATGGSAELDLDGVLAGARARAVVEPAIPAEPVLRVHPGPRESWFSPAALDALYTAPWIVTPESDRVGARLDGPALARAIEGELPSEGMVAGALQVPPSGPVLFLADHPVTGGYPVIGVVNPDDLPLAAQSAPGTTLRLRRADVAEPSGPFIRE</sequence>
<dbReference type="PANTHER" id="PTHR43309">
    <property type="entry name" value="5-OXOPROLINASE SUBUNIT C"/>
    <property type="match status" value="1"/>
</dbReference>
<keyword evidence="2" id="KW-0378">Hydrolase</keyword>
<dbReference type="GO" id="GO:0016740">
    <property type="term" value="F:transferase activity"/>
    <property type="evidence" value="ECO:0007669"/>
    <property type="project" value="UniProtKB-KW"/>
</dbReference>
<comment type="caution">
    <text evidence="5">The sequence shown here is derived from an EMBL/GenBank/DDBJ whole genome shotgun (WGS) entry which is preliminary data.</text>
</comment>
<dbReference type="InterPro" id="IPR003778">
    <property type="entry name" value="CT_A_B"/>
</dbReference>
<evidence type="ECO:0000256" key="1">
    <source>
        <dbReference type="ARBA" id="ARBA00022741"/>
    </source>
</evidence>
<dbReference type="AlphaFoldDB" id="A0A545AUF5"/>
<dbReference type="GO" id="GO:0016787">
    <property type="term" value="F:hydrolase activity"/>
    <property type="evidence" value="ECO:0007669"/>
    <property type="project" value="UniProtKB-KW"/>
</dbReference>
<dbReference type="Pfam" id="PF02626">
    <property type="entry name" value="CT_A_B"/>
    <property type="match status" value="1"/>
</dbReference>
<dbReference type="InterPro" id="IPR052708">
    <property type="entry name" value="PxpC"/>
</dbReference>
<evidence type="ECO:0000313" key="5">
    <source>
        <dbReference type="EMBL" id="TQS44964.1"/>
    </source>
</evidence>
<feature type="domain" description="Carboxyltransferase" evidence="4">
    <location>
        <begin position="23"/>
        <end position="310"/>
    </location>
</feature>
<dbReference type="NCBIfam" id="TIGR00724">
    <property type="entry name" value="urea_amlyse_rel"/>
    <property type="match status" value="1"/>
</dbReference>
<evidence type="ECO:0000256" key="2">
    <source>
        <dbReference type="ARBA" id="ARBA00022801"/>
    </source>
</evidence>
<dbReference type="Proteomes" id="UP000317982">
    <property type="component" value="Unassembled WGS sequence"/>
</dbReference>
<keyword evidence="1" id="KW-0547">Nucleotide-binding</keyword>
<dbReference type="PANTHER" id="PTHR43309:SF3">
    <property type="entry name" value="5-OXOPROLINASE SUBUNIT C"/>
    <property type="match status" value="1"/>
</dbReference>
<keyword evidence="3" id="KW-0067">ATP-binding</keyword>
<dbReference type="InterPro" id="IPR029000">
    <property type="entry name" value="Cyclophilin-like_dom_sf"/>
</dbReference>
<proteinExistence type="predicted"/>
<keyword evidence="6" id="KW-1185">Reference proteome</keyword>
<gene>
    <name evidence="5" type="ORF">FL583_10665</name>
</gene>